<sequence>MFVSIVIPAKNEETNIERLLTQLSEQSFKDFEVIVADAFSTDRTREIAKSLSAVIVDGGLPGAGRNLGAAVAKGDIFLFMDADAILRSDHFLQDTLSEMRHKQLDLAAIDVRPSDGNQLDRLTYRFYNAYTHLLGKHLPHAVGTCMFAKRFVHEAIGGFDETVTLAEDMHYARLGSDVGEFGILRSHSVYTPMRRWRKEGRVRLTIKYFLSEVFMILRGPIRKPAIYDFEYKQDSPPRP</sequence>
<name>A0A2H0RNF6_9BACT</name>
<keyword evidence="4" id="KW-0808">Transferase</keyword>
<keyword evidence="2" id="KW-1003">Cell membrane</keyword>
<protein>
    <recommendedName>
        <fullName evidence="6">Glycosyltransferase 2-like domain-containing protein</fullName>
    </recommendedName>
</protein>
<dbReference type="PANTHER" id="PTHR43646">
    <property type="entry name" value="GLYCOSYLTRANSFERASE"/>
    <property type="match status" value="1"/>
</dbReference>
<evidence type="ECO:0000313" key="7">
    <source>
        <dbReference type="EMBL" id="PIR47966.1"/>
    </source>
</evidence>
<dbReference type="SUPFAM" id="SSF53448">
    <property type="entry name" value="Nucleotide-diphospho-sugar transferases"/>
    <property type="match status" value="1"/>
</dbReference>
<evidence type="ECO:0000256" key="4">
    <source>
        <dbReference type="ARBA" id="ARBA00022679"/>
    </source>
</evidence>
<gene>
    <name evidence="7" type="ORF">COV06_01025</name>
</gene>
<accession>A0A2H0RNF6</accession>
<keyword evidence="5" id="KW-0472">Membrane</keyword>
<evidence type="ECO:0000259" key="6">
    <source>
        <dbReference type="Pfam" id="PF00535"/>
    </source>
</evidence>
<evidence type="ECO:0000256" key="5">
    <source>
        <dbReference type="ARBA" id="ARBA00023136"/>
    </source>
</evidence>
<evidence type="ECO:0000256" key="2">
    <source>
        <dbReference type="ARBA" id="ARBA00022475"/>
    </source>
</evidence>
<comment type="subcellular location">
    <subcellularLocation>
        <location evidence="1">Cell membrane</location>
    </subcellularLocation>
</comment>
<feature type="domain" description="Glycosyltransferase 2-like" evidence="6">
    <location>
        <begin position="4"/>
        <end position="156"/>
    </location>
</feature>
<dbReference type="GO" id="GO:0016757">
    <property type="term" value="F:glycosyltransferase activity"/>
    <property type="evidence" value="ECO:0007669"/>
    <property type="project" value="UniProtKB-KW"/>
</dbReference>
<dbReference type="EMBL" id="PCYM01000001">
    <property type="protein sequence ID" value="PIR47966.1"/>
    <property type="molecule type" value="Genomic_DNA"/>
</dbReference>
<reference evidence="7 8" key="1">
    <citation type="submission" date="2017-09" db="EMBL/GenBank/DDBJ databases">
        <title>Depth-based differentiation of microbial function through sediment-hosted aquifers and enrichment of novel symbionts in the deep terrestrial subsurface.</title>
        <authorList>
            <person name="Probst A.J."/>
            <person name="Ladd B."/>
            <person name="Jarett J.K."/>
            <person name="Geller-Mcgrath D.E."/>
            <person name="Sieber C.M."/>
            <person name="Emerson J.B."/>
            <person name="Anantharaman K."/>
            <person name="Thomas B.C."/>
            <person name="Malmstrom R."/>
            <person name="Stieglmeier M."/>
            <person name="Klingl A."/>
            <person name="Woyke T."/>
            <person name="Ryan C.M."/>
            <person name="Banfield J.F."/>
        </authorList>
    </citation>
    <scope>NUCLEOTIDE SEQUENCE [LARGE SCALE GENOMIC DNA]</scope>
    <source>
        <strain evidence="7">CG10_big_fil_rev_8_21_14_0_10_50_16</strain>
    </source>
</reference>
<evidence type="ECO:0000256" key="3">
    <source>
        <dbReference type="ARBA" id="ARBA00022676"/>
    </source>
</evidence>
<dbReference type="Gene3D" id="3.90.550.10">
    <property type="entry name" value="Spore Coat Polysaccharide Biosynthesis Protein SpsA, Chain A"/>
    <property type="match status" value="1"/>
</dbReference>
<evidence type="ECO:0000313" key="8">
    <source>
        <dbReference type="Proteomes" id="UP000230084"/>
    </source>
</evidence>
<dbReference type="Proteomes" id="UP000230084">
    <property type="component" value="Unassembled WGS sequence"/>
</dbReference>
<comment type="caution">
    <text evidence="7">The sequence shown here is derived from an EMBL/GenBank/DDBJ whole genome shotgun (WGS) entry which is preliminary data.</text>
</comment>
<dbReference type="Pfam" id="PF00535">
    <property type="entry name" value="Glycos_transf_2"/>
    <property type="match status" value="1"/>
</dbReference>
<proteinExistence type="predicted"/>
<keyword evidence="3" id="KW-0328">Glycosyltransferase</keyword>
<organism evidence="7 8">
    <name type="scientific">Candidatus Uhrbacteria bacterium CG10_big_fil_rev_8_21_14_0_10_50_16</name>
    <dbReference type="NCBI Taxonomy" id="1975039"/>
    <lineage>
        <taxon>Bacteria</taxon>
        <taxon>Candidatus Uhriibacteriota</taxon>
    </lineage>
</organism>
<dbReference type="PANTHER" id="PTHR43646:SF2">
    <property type="entry name" value="GLYCOSYLTRANSFERASE 2-LIKE DOMAIN-CONTAINING PROTEIN"/>
    <property type="match status" value="1"/>
</dbReference>
<evidence type="ECO:0000256" key="1">
    <source>
        <dbReference type="ARBA" id="ARBA00004236"/>
    </source>
</evidence>
<dbReference type="InterPro" id="IPR001173">
    <property type="entry name" value="Glyco_trans_2-like"/>
</dbReference>
<dbReference type="GO" id="GO:0005886">
    <property type="term" value="C:plasma membrane"/>
    <property type="evidence" value="ECO:0007669"/>
    <property type="project" value="UniProtKB-SubCell"/>
</dbReference>
<dbReference type="AlphaFoldDB" id="A0A2H0RNF6"/>
<dbReference type="InterPro" id="IPR029044">
    <property type="entry name" value="Nucleotide-diphossugar_trans"/>
</dbReference>